<feature type="transmembrane region" description="Helical" evidence="1">
    <location>
        <begin position="110"/>
        <end position="135"/>
    </location>
</feature>
<dbReference type="AlphaFoldDB" id="A0AAV4SQD1"/>
<dbReference type="Proteomes" id="UP001054945">
    <property type="component" value="Unassembled WGS sequence"/>
</dbReference>
<keyword evidence="1" id="KW-1133">Transmembrane helix</keyword>
<keyword evidence="1" id="KW-0812">Transmembrane</keyword>
<organism evidence="2 3">
    <name type="scientific">Caerostris extrusa</name>
    <name type="common">Bark spider</name>
    <name type="synonym">Caerostris bankana</name>
    <dbReference type="NCBI Taxonomy" id="172846"/>
    <lineage>
        <taxon>Eukaryota</taxon>
        <taxon>Metazoa</taxon>
        <taxon>Ecdysozoa</taxon>
        <taxon>Arthropoda</taxon>
        <taxon>Chelicerata</taxon>
        <taxon>Arachnida</taxon>
        <taxon>Araneae</taxon>
        <taxon>Araneomorphae</taxon>
        <taxon>Entelegynae</taxon>
        <taxon>Araneoidea</taxon>
        <taxon>Araneidae</taxon>
        <taxon>Caerostris</taxon>
    </lineage>
</organism>
<proteinExistence type="predicted"/>
<gene>
    <name evidence="2" type="ORF">CEXT_688601</name>
</gene>
<reference evidence="2 3" key="1">
    <citation type="submission" date="2021-06" db="EMBL/GenBank/DDBJ databases">
        <title>Caerostris extrusa draft genome.</title>
        <authorList>
            <person name="Kono N."/>
            <person name="Arakawa K."/>
        </authorList>
    </citation>
    <scope>NUCLEOTIDE SEQUENCE [LARGE SCALE GENOMIC DNA]</scope>
</reference>
<keyword evidence="3" id="KW-1185">Reference proteome</keyword>
<protein>
    <submittedName>
        <fullName evidence="2">Uncharacterized protein</fullName>
    </submittedName>
</protein>
<keyword evidence="1" id="KW-0472">Membrane</keyword>
<evidence type="ECO:0000256" key="1">
    <source>
        <dbReference type="SAM" id="Phobius"/>
    </source>
</evidence>
<comment type="caution">
    <text evidence="2">The sequence shown here is derived from an EMBL/GenBank/DDBJ whole genome shotgun (WGS) entry which is preliminary data.</text>
</comment>
<accession>A0AAV4SQD1</accession>
<evidence type="ECO:0000313" key="2">
    <source>
        <dbReference type="EMBL" id="GIY35184.1"/>
    </source>
</evidence>
<evidence type="ECO:0000313" key="3">
    <source>
        <dbReference type="Proteomes" id="UP001054945"/>
    </source>
</evidence>
<feature type="transmembrane region" description="Helical" evidence="1">
    <location>
        <begin position="21"/>
        <end position="39"/>
    </location>
</feature>
<sequence>MRSESRICQQNSSQQAKRIDIFFPLALIRALYPLDLISMNPLDPIIPWRSDAFQLSSKISGIPSRSRGTGKNSCRLIRTLLFVKSLHTRHVEWFSLAKNSWAVYFSWHQTSTFCAAVEITSGLLYIGPLISHLLLKTTRRPIFSY</sequence>
<name>A0AAV4SQD1_CAEEX</name>
<dbReference type="EMBL" id="BPLR01009869">
    <property type="protein sequence ID" value="GIY35184.1"/>
    <property type="molecule type" value="Genomic_DNA"/>
</dbReference>